<dbReference type="AlphaFoldDB" id="A0A1I8II65"/>
<proteinExistence type="predicted"/>
<evidence type="ECO:0000256" key="2">
    <source>
        <dbReference type="ARBA" id="ARBA00022679"/>
    </source>
</evidence>
<evidence type="ECO:0000313" key="7">
    <source>
        <dbReference type="WBParaSite" id="maker-uti_cns_0012584-snap-gene-0.2-mRNA-1"/>
    </source>
</evidence>
<sequence length="410" mass="44834">CSPNSDIQKWTVGRQQRVGFFALRDIPAGEEVTVDYGFVQYGRELQKCYCNSPNCTGVMGSRSQQLQDRVQARDSSARDRQVARLLRLDRLGSPDDARCLVRLLVQESLDWDTRMRLVRLVGNTDCSASLQALRRCHAVDVLSSYLRELVADDAASGASVPADDGSSNVQATGSAQTLVLALAQLPVAYTQHVAQAMPLLERLADCAAARTAAASAFAKPSPADLLKDDQAMEKVIGLLSKFLNYLLSHGDPQCALTDAELLSVAEDRRLLGLLEYIKNLDDVSIITDKMELVPAAVQPPAQPPPLQSPSEEERVKFVEQLHQLIVECVDGVYASGCVDEMVRPRRDQALLAPQLVQQLMSPGHIEQLMRHTGGRLALDTAVQTFVREFVVDFMLQPTPATVEAAATALK</sequence>
<accession>A0A1I8II65</accession>
<keyword evidence="2" id="KW-0808">Transferase</keyword>
<evidence type="ECO:0000259" key="5">
    <source>
        <dbReference type="PROSITE" id="PS50868"/>
    </source>
</evidence>
<dbReference type="GO" id="GO:0005694">
    <property type="term" value="C:chromosome"/>
    <property type="evidence" value="ECO:0007669"/>
    <property type="project" value="TreeGrafter"/>
</dbReference>
<organism evidence="6 7">
    <name type="scientific">Macrostomum lignano</name>
    <dbReference type="NCBI Taxonomy" id="282301"/>
    <lineage>
        <taxon>Eukaryota</taxon>
        <taxon>Metazoa</taxon>
        <taxon>Spiralia</taxon>
        <taxon>Lophotrochozoa</taxon>
        <taxon>Platyhelminthes</taxon>
        <taxon>Rhabditophora</taxon>
        <taxon>Macrostomorpha</taxon>
        <taxon>Macrostomida</taxon>
        <taxon>Macrostomidae</taxon>
        <taxon>Macrostomum</taxon>
    </lineage>
</organism>
<dbReference type="PROSITE" id="PS50868">
    <property type="entry name" value="POST_SET"/>
    <property type="match status" value="1"/>
</dbReference>
<keyword evidence="6" id="KW-1185">Reference proteome</keyword>
<protein>
    <submittedName>
        <fullName evidence="7">SET domain-containing protein</fullName>
    </submittedName>
</protein>
<name>A0A1I8II65_9PLAT</name>
<dbReference type="InterPro" id="IPR042294">
    <property type="entry name" value="SETD2_animal"/>
</dbReference>
<keyword evidence="1" id="KW-0489">Methyltransferase</keyword>
<feature type="domain" description="SET" evidence="4">
    <location>
        <begin position="1"/>
        <end position="37"/>
    </location>
</feature>
<evidence type="ECO:0000256" key="3">
    <source>
        <dbReference type="ARBA" id="ARBA00022691"/>
    </source>
</evidence>
<reference evidence="7" key="1">
    <citation type="submission" date="2016-11" db="UniProtKB">
        <authorList>
            <consortium name="WormBaseParasite"/>
        </authorList>
    </citation>
    <scope>IDENTIFICATION</scope>
</reference>
<dbReference type="InterPro" id="IPR003616">
    <property type="entry name" value="Post-SET_dom"/>
</dbReference>
<dbReference type="GO" id="GO:0046975">
    <property type="term" value="F:histone H3K36 methyltransferase activity"/>
    <property type="evidence" value="ECO:0007669"/>
    <property type="project" value="InterPro"/>
</dbReference>
<evidence type="ECO:0000259" key="4">
    <source>
        <dbReference type="PROSITE" id="PS50280"/>
    </source>
</evidence>
<dbReference type="Proteomes" id="UP000095280">
    <property type="component" value="Unplaced"/>
</dbReference>
<evidence type="ECO:0000313" key="6">
    <source>
        <dbReference type="Proteomes" id="UP000095280"/>
    </source>
</evidence>
<dbReference type="GO" id="GO:0005634">
    <property type="term" value="C:nucleus"/>
    <property type="evidence" value="ECO:0007669"/>
    <property type="project" value="TreeGrafter"/>
</dbReference>
<dbReference type="PANTHER" id="PTHR46711">
    <property type="entry name" value="HISTONE-LYSINE N-METHYLTRANSFERASE SETD2"/>
    <property type="match status" value="1"/>
</dbReference>
<dbReference type="Pfam" id="PF00856">
    <property type="entry name" value="SET"/>
    <property type="match status" value="1"/>
</dbReference>
<dbReference type="GO" id="GO:0010468">
    <property type="term" value="P:regulation of gene expression"/>
    <property type="evidence" value="ECO:0007669"/>
    <property type="project" value="TreeGrafter"/>
</dbReference>
<dbReference type="InterPro" id="IPR046341">
    <property type="entry name" value="SET_dom_sf"/>
</dbReference>
<keyword evidence="3" id="KW-0949">S-adenosyl-L-methionine</keyword>
<feature type="domain" description="Post-SET" evidence="5">
    <location>
        <begin position="44"/>
        <end position="60"/>
    </location>
</feature>
<dbReference type="PANTHER" id="PTHR46711:SF1">
    <property type="entry name" value="HISTONE-LYSINE N-METHYLTRANSFERASE SETD2"/>
    <property type="match status" value="1"/>
</dbReference>
<dbReference type="GO" id="GO:0032259">
    <property type="term" value="P:methylation"/>
    <property type="evidence" value="ECO:0007669"/>
    <property type="project" value="UniProtKB-KW"/>
</dbReference>
<dbReference type="WBParaSite" id="maker-uti_cns_0012584-snap-gene-0.2-mRNA-1">
    <property type="protein sequence ID" value="maker-uti_cns_0012584-snap-gene-0.2-mRNA-1"/>
    <property type="gene ID" value="maker-uti_cns_0012584-snap-gene-0.2"/>
</dbReference>
<evidence type="ECO:0000256" key="1">
    <source>
        <dbReference type="ARBA" id="ARBA00022603"/>
    </source>
</evidence>
<dbReference type="InterPro" id="IPR001214">
    <property type="entry name" value="SET_dom"/>
</dbReference>
<dbReference type="Gene3D" id="2.170.270.10">
    <property type="entry name" value="SET domain"/>
    <property type="match status" value="1"/>
</dbReference>
<dbReference type="SMART" id="SM00508">
    <property type="entry name" value="PostSET"/>
    <property type="match status" value="1"/>
</dbReference>
<dbReference type="PROSITE" id="PS50280">
    <property type="entry name" value="SET"/>
    <property type="match status" value="1"/>
</dbReference>
<dbReference type="SUPFAM" id="SSF82199">
    <property type="entry name" value="SET domain"/>
    <property type="match status" value="1"/>
</dbReference>